<dbReference type="Pfam" id="PF15643">
    <property type="entry name" value="Tox-PL-2"/>
    <property type="match status" value="1"/>
</dbReference>
<sequence length="124" mass="14097">MDQIDQQELRQQITSIASRFGDFECEPCADAIEKFLRQQGISGKRIKLYTGSALGLYGNIFHDGLERNISTNGRHQGVIVELDGQEIVFDNIHHEGVERTKWLLNFHCSALDMGGSFHRTEITF</sequence>
<accession>B8HUB9</accession>
<dbReference type="HOGENOM" id="CLU_151189_0_0_3"/>
<feature type="domain" description="Tox-PL-2" evidence="1">
    <location>
        <begin position="8"/>
        <end position="107"/>
    </location>
</feature>
<organism evidence="2">
    <name type="scientific">Cyanothece sp. (strain PCC 7425 / ATCC 29141)</name>
    <dbReference type="NCBI Taxonomy" id="395961"/>
    <lineage>
        <taxon>Bacteria</taxon>
        <taxon>Bacillati</taxon>
        <taxon>Cyanobacteriota</taxon>
        <taxon>Cyanophyceae</taxon>
        <taxon>Gomontiellales</taxon>
        <taxon>Cyanothecaceae</taxon>
        <taxon>Cyanothece</taxon>
    </lineage>
</organism>
<dbReference type="AlphaFoldDB" id="B8HUB9"/>
<proteinExistence type="predicted"/>
<name>B8HUB9_CYAP4</name>
<gene>
    <name evidence="2" type="ordered locus">Cyan7425_2101</name>
</gene>
<evidence type="ECO:0000313" key="2">
    <source>
        <dbReference type="EMBL" id="ACL44464.1"/>
    </source>
</evidence>
<dbReference type="eggNOG" id="ENOG5033HNA">
    <property type="taxonomic scope" value="Bacteria"/>
</dbReference>
<dbReference type="STRING" id="395961.Cyan7425_2101"/>
<protein>
    <recommendedName>
        <fullName evidence="1">Tox-PL-2 domain-containing protein</fullName>
    </recommendedName>
</protein>
<evidence type="ECO:0000259" key="1">
    <source>
        <dbReference type="Pfam" id="PF15643"/>
    </source>
</evidence>
<dbReference type="InterPro" id="IPR028910">
    <property type="entry name" value="Tox-PL-2_dom"/>
</dbReference>
<reference evidence="2" key="1">
    <citation type="submission" date="2009-01" db="EMBL/GenBank/DDBJ databases">
        <title>Complete sequence of chromosome Cyanothece sp. PCC 7425.</title>
        <authorList>
            <consortium name="US DOE Joint Genome Institute"/>
            <person name="Lucas S."/>
            <person name="Copeland A."/>
            <person name="Lapidus A."/>
            <person name="Glavina del Rio T."/>
            <person name="Dalin E."/>
            <person name="Tice H."/>
            <person name="Bruce D."/>
            <person name="Goodwin L."/>
            <person name="Pitluck S."/>
            <person name="Sims D."/>
            <person name="Meineke L."/>
            <person name="Brettin T."/>
            <person name="Detter J.C."/>
            <person name="Han C."/>
            <person name="Larimer F."/>
            <person name="Land M."/>
            <person name="Hauser L."/>
            <person name="Kyrpides N."/>
            <person name="Ovchinnikova G."/>
            <person name="Liberton M."/>
            <person name="Stoeckel J."/>
            <person name="Banerjee A."/>
            <person name="Singh A."/>
            <person name="Page L."/>
            <person name="Sato H."/>
            <person name="Zhao L."/>
            <person name="Sherman L."/>
            <person name="Pakrasi H."/>
            <person name="Richardson P."/>
        </authorList>
    </citation>
    <scope>NUCLEOTIDE SEQUENCE</scope>
    <source>
        <strain evidence="2">PCC 7425</strain>
    </source>
</reference>
<dbReference type="KEGG" id="cyn:Cyan7425_2101"/>
<dbReference type="EMBL" id="CP001344">
    <property type="protein sequence ID" value="ACL44464.1"/>
    <property type="molecule type" value="Genomic_DNA"/>
</dbReference>